<protein>
    <submittedName>
        <fullName evidence="10">Vacuolar protein sorting-associated protein 37C</fullName>
    </submittedName>
</protein>
<evidence type="ECO:0000256" key="8">
    <source>
        <dbReference type="SAM" id="MobiDB-lite"/>
    </source>
</evidence>
<dbReference type="PANTHER" id="PTHR13678:SF24">
    <property type="entry name" value="SI:CH211-284F22.3"/>
    <property type="match status" value="1"/>
</dbReference>
<keyword evidence="5 7" id="KW-0653">Protein transport</keyword>
<evidence type="ECO:0000256" key="5">
    <source>
        <dbReference type="ARBA" id="ARBA00022927"/>
    </source>
</evidence>
<proteinExistence type="inferred from homology"/>
<feature type="compositionally biased region" description="Polar residues" evidence="8">
    <location>
        <begin position="353"/>
        <end position="370"/>
    </location>
</feature>
<comment type="function">
    <text evidence="6">Component of the ESCRT-I complex, a regulator of vesicular trafficking process. Required for the sorting of endocytic ubiquitinated cargos into multivesicular bodies. May be involved in cell growth and differentiation.</text>
</comment>
<keyword evidence="3 7" id="KW-0813">Transport</keyword>
<comment type="similarity">
    <text evidence="2">Belongs to the VPS37 family.</text>
</comment>
<sequence>MICVVLVETVPSAGMQGHSQLVNVTVCLLQDNYLASKINDQDFIQLKMLYCGNLPSIEAQDALWIIPNHAENMIIRRRGEPTARCLRRELGSCARKRESACERESASEAFTEKHSPQTAHNLLQEEVARAEEQSEESFDLHPNGPKALQNPDNDYVYMCTNNAILFGTVMNITMLGSPALPSRSSRPLDEDTKQLTAQRVVLTEFSDLEKRKLQNNVTEFMKLCEQHRASVYVQAHAHFGQSGNNAIKELLERFMEGHVPLEEFLDSFQSHRKTYHIRRAQAEKLQEFNRADRKPKKQEEQQKREEEHKESQPNGISAHGPPRVFQLRYGLTPAILLPLSSSSASVLPPLDSRSCQPQVSGPGTPHSCSGQPVGLRVIGQLPGWPMRPVRLQQLYRPSAHQPEPPCR</sequence>
<comment type="subcellular location">
    <subcellularLocation>
        <location evidence="1">Late endosome membrane</location>
        <topology evidence="1">Peripheral membrane protein</topology>
    </subcellularLocation>
</comment>
<keyword evidence="4" id="KW-0967">Endosome</keyword>
<dbReference type="PANTHER" id="PTHR13678">
    <property type="entry name" value="VACUOLAR PROTEIN SORTING-ASSOCIATED PROTEIN 37"/>
    <property type="match status" value="1"/>
</dbReference>
<evidence type="ECO:0000256" key="4">
    <source>
        <dbReference type="ARBA" id="ARBA00022753"/>
    </source>
</evidence>
<feature type="compositionally biased region" description="Basic and acidic residues" evidence="8">
    <location>
        <begin position="284"/>
        <end position="311"/>
    </location>
</feature>
<feature type="domain" description="VPS37 C-terminal" evidence="9">
    <location>
        <begin position="98"/>
        <end position="299"/>
    </location>
</feature>
<dbReference type="GO" id="GO:0031902">
    <property type="term" value="C:late endosome membrane"/>
    <property type="evidence" value="ECO:0007669"/>
    <property type="project" value="UniProtKB-SubCell"/>
</dbReference>
<gene>
    <name evidence="10" type="ORF">DPX16_7663</name>
</gene>
<evidence type="ECO:0000256" key="6">
    <source>
        <dbReference type="ARBA" id="ARBA00025010"/>
    </source>
</evidence>
<feature type="region of interest" description="Disordered" evidence="8">
    <location>
        <begin position="284"/>
        <end position="322"/>
    </location>
</feature>
<reference evidence="10 11" key="1">
    <citation type="submission" date="2018-10" db="EMBL/GenBank/DDBJ databases">
        <title>Genome assembly for a Yunnan-Guizhou Plateau 3E fish, Anabarilius grahami (Regan), and its evolutionary and genetic applications.</title>
        <authorList>
            <person name="Jiang W."/>
        </authorList>
    </citation>
    <scope>NUCLEOTIDE SEQUENCE [LARGE SCALE GENOMIC DNA]</scope>
    <source>
        <strain evidence="10">AG-KIZ</strain>
        <tissue evidence="10">Muscle</tissue>
    </source>
</reference>
<evidence type="ECO:0000313" key="10">
    <source>
        <dbReference type="EMBL" id="ROL48727.1"/>
    </source>
</evidence>
<evidence type="ECO:0000256" key="7">
    <source>
        <dbReference type="PROSITE-ProRule" id="PRU00646"/>
    </source>
</evidence>
<evidence type="ECO:0000313" key="11">
    <source>
        <dbReference type="Proteomes" id="UP000281406"/>
    </source>
</evidence>
<dbReference type="PROSITE" id="PS51314">
    <property type="entry name" value="VPS37_C"/>
    <property type="match status" value="1"/>
</dbReference>
<evidence type="ECO:0000259" key="9">
    <source>
        <dbReference type="PROSITE" id="PS51314"/>
    </source>
</evidence>
<dbReference type="GO" id="GO:0043162">
    <property type="term" value="P:ubiquitin-dependent protein catabolic process via the multivesicular body sorting pathway"/>
    <property type="evidence" value="ECO:0007669"/>
    <property type="project" value="TreeGrafter"/>
</dbReference>
<dbReference type="OrthoDB" id="8921242at2759"/>
<keyword evidence="11" id="KW-1185">Reference proteome</keyword>
<dbReference type="AlphaFoldDB" id="A0A3N0YR94"/>
<dbReference type="Proteomes" id="UP000281406">
    <property type="component" value="Unassembled WGS sequence"/>
</dbReference>
<dbReference type="GO" id="GO:0006623">
    <property type="term" value="P:protein targeting to vacuole"/>
    <property type="evidence" value="ECO:0007669"/>
    <property type="project" value="TreeGrafter"/>
</dbReference>
<evidence type="ECO:0000256" key="1">
    <source>
        <dbReference type="ARBA" id="ARBA00004633"/>
    </source>
</evidence>
<dbReference type="EMBL" id="RJVU01028973">
    <property type="protein sequence ID" value="ROL48727.1"/>
    <property type="molecule type" value="Genomic_DNA"/>
</dbReference>
<evidence type="ECO:0000256" key="3">
    <source>
        <dbReference type="ARBA" id="ARBA00022448"/>
    </source>
</evidence>
<dbReference type="GO" id="GO:0006612">
    <property type="term" value="P:protein targeting to membrane"/>
    <property type="evidence" value="ECO:0007669"/>
    <property type="project" value="TreeGrafter"/>
</dbReference>
<dbReference type="GO" id="GO:0000813">
    <property type="term" value="C:ESCRT I complex"/>
    <property type="evidence" value="ECO:0007669"/>
    <property type="project" value="TreeGrafter"/>
</dbReference>
<comment type="caution">
    <text evidence="10">The sequence shown here is derived from an EMBL/GenBank/DDBJ whole genome shotgun (WGS) entry which is preliminary data.</text>
</comment>
<organism evidence="10 11">
    <name type="scientific">Anabarilius grahami</name>
    <name type="common">Kanglang fish</name>
    <name type="synonym">Barilius grahami</name>
    <dbReference type="NCBI Taxonomy" id="495550"/>
    <lineage>
        <taxon>Eukaryota</taxon>
        <taxon>Metazoa</taxon>
        <taxon>Chordata</taxon>
        <taxon>Craniata</taxon>
        <taxon>Vertebrata</taxon>
        <taxon>Euteleostomi</taxon>
        <taxon>Actinopterygii</taxon>
        <taxon>Neopterygii</taxon>
        <taxon>Teleostei</taxon>
        <taxon>Ostariophysi</taxon>
        <taxon>Cypriniformes</taxon>
        <taxon>Xenocyprididae</taxon>
        <taxon>Xenocypridinae</taxon>
        <taxon>Xenocypridinae incertae sedis</taxon>
        <taxon>Anabarilius</taxon>
    </lineage>
</organism>
<dbReference type="InterPro" id="IPR009851">
    <property type="entry name" value="Mod_r"/>
</dbReference>
<feature type="region of interest" description="Disordered" evidence="8">
    <location>
        <begin position="348"/>
        <end position="374"/>
    </location>
</feature>
<evidence type="ECO:0000256" key="2">
    <source>
        <dbReference type="ARBA" id="ARBA00007617"/>
    </source>
</evidence>
<name>A0A3N0YR94_ANAGA</name>
<accession>A0A3N0YR94</accession>